<feature type="region of interest" description="Disordered" evidence="2">
    <location>
        <begin position="1"/>
        <end position="45"/>
    </location>
</feature>
<evidence type="ECO:0000256" key="1">
    <source>
        <dbReference type="ARBA" id="ARBA00023242"/>
    </source>
</evidence>
<feature type="region of interest" description="Disordered" evidence="2">
    <location>
        <begin position="79"/>
        <end position="145"/>
    </location>
</feature>
<name>A0AA39ZPW2_9PEZI</name>
<evidence type="ECO:0000256" key="2">
    <source>
        <dbReference type="SAM" id="MobiDB-lite"/>
    </source>
</evidence>
<keyword evidence="1" id="KW-0539">Nucleus</keyword>
<protein>
    <recommendedName>
        <fullName evidence="5">Zn(2)-C6 fungal-type domain-containing protein</fullName>
    </recommendedName>
</protein>
<dbReference type="EMBL" id="JAUKTV010000027">
    <property type="protein sequence ID" value="KAK0701500.1"/>
    <property type="molecule type" value="Genomic_DNA"/>
</dbReference>
<evidence type="ECO:0000313" key="3">
    <source>
        <dbReference type="EMBL" id="KAK0701500.1"/>
    </source>
</evidence>
<dbReference type="Proteomes" id="UP001172159">
    <property type="component" value="Unassembled WGS sequence"/>
</dbReference>
<feature type="region of interest" description="Disordered" evidence="2">
    <location>
        <begin position="172"/>
        <end position="232"/>
    </location>
</feature>
<accession>A0AA39ZPW2</accession>
<gene>
    <name evidence="3" type="ORF">B0T21DRAFT_353614</name>
</gene>
<feature type="compositionally biased region" description="Polar residues" evidence="2">
    <location>
        <begin position="172"/>
        <end position="189"/>
    </location>
</feature>
<proteinExistence type="predicted"/>
<evidence type="ECO:0000313" key="4">
    <source>
        <dbReference type="Proteomes" id="UP001172159"/>
    </source>
</evidence>
<dbReference type="Gene3D" id="4.10.240.10">
    <property type="entry name" value="Zn(2)-C6 fungal-type DNA-binding domain"/>
    <property type="match status" value="1"/>
</dbReference>
<keyword evidence="4" id="KW-1185">Reference proteome</keyword>
<dbReference type="GO" id="GO:0000981">
    <property type="term" value="F:DNA-binding transcription factor activity, RNA polymerase II-specific"/>
    <property type="evidence" value="ECO:0007669"/>
    <property type="project" value="InterPro"/>
</dbReference>
<dbReference type="InterPro" id="IPR001138">
    <property type="entry name" value="Zn2Cys6_DnaBD"/>
</dbReference>
<dbReference type="AlphaFoldDB" id="A0AA39ZPW2"/>
<organism evidence="3 4">
    <name type="scientific">Apiosordaria backusii</name>
    <dbReference type="NCBI Taxonomy" id="314023"/>
    <lineage>
        <taxon>Eukaryota</taxon>
        <taxon>Fungi</taxon>
        <taxon>Dikarya</taxon>
        <taxon>Ascomycota</taxon>
        <taxon>Pezizomycotina</taxon>
        <taxon>Sordariomycetes</taxon>
        <taxon>Sordariomycetidae</taxon>
        <taxon>Sordariales</taxon>
        <taxon>Lasiosphaeriaceae</taxon>
        <taxon>Apiosordaria</taxon>
    </lineage>
</organism>
<dbReference type="InterPro" id="IPR036864">
    <property type="entry name" value="Zn2-C6_fun-type_DNA-bd_sf"/>
</dbReference>
<reference evidence="3" key="1">
    <citation type="submission" date="2023-06" db="EMBL/GenBank/DDBJ databases">
        <title>Genome-scale phylogeny and comparative genomics of the fungal order Sordariales.</title>
        <authorList>
            <consortium name="Lawrence Berkeley National Laboratory"/>
            <person name="Hensen N."/>
            <person name="Bonometti L."/>
            <person name="Westerberg I."/>
            <person name="Brannstrom I.O."/>
            <person name="Guillou S."/>
            <person name="Cros-Aarteil S."/>
            <person name="Calhoun S."/>
            <person name="Haridas S."/>
            <person name="Kuo A."/>
            <person name="Mondo S."/>
            <person name="Pangilinan J."/>
            <person name="Riley R."/>
            <person name="Labutti K."/>
            <person name="Andreopoulos B."/>
            <person name="Lipzen A."/>
            <person name="Chen C."/>
            <person name="Yanf M."/>
            <person name="Daum C."/>
            <person name="Ng V."/>
            <person name="Clum A."/>
            <person name="Steindorff A."/>
            <person name="Ohm R."/>
            <person name="Martin F."/>
            <person name="Silar P."/>
            <person name="Natvig D."/>
            <person name="Lalanne C."/>
            <person name="Gautier V."/>
            <person name="Ament-Velasquez S.L."/>
            <person name="Kruys A."/>
            <person name="Hutchinson M.I."/>
            <person name="Powell A.J."/>
            <person name="Barry K."/>
            <person name="Miller A.N."/>
            <person name="Grigoriev I.V."/>
            <person name="Debuchy R."/>
            <person name="Gladieux P."/>
            <person name="Thoren M.H."/>
            <person name="Johannesson H."/>
        </authorList>
    </citation>
    <scope>NUCLEOTIDE SEQUENCE</scope>
    <source>
        <strain evidence="3">CBS 540.89</strain>
    </source>
</reference>
<evidence type="ECO:0008006" key="5">
    <source>
        <dbReference type="Google" id="ProtNLM"/>
    </source>
</evidence>
<dbReference type="GO" id="GO:0008270">
    <property type="term" value="F:zinc ion binding"/>
    <property type="evidence" value="ECO:0007669"/>
    <property type="project" value="InterPro"/>
</dbReference>
<comment type="caution">
    <text evidence="3">The sequence shown here is derived from an EMBL/GenBank/DDBJ whole genome shotgun (WGS) entry which is preliminary data.</text>
</comment>
<feature type="region of interest" description="Disordered" evidence="2">
    <location>
        <begin position="249"/>
        <end position="272"/>
    </location>
</feature>
<feature type="compositionally biased region" description="Low complexity" evidence="2">
    <location>
        <begin position="122"/>
        <end position="140"/>
    </location>
</feature>
<feature type="compositionally biased region" description="Polar residues" evidence="2">
    <location>
        <begin position="263"/>
        <end position="272"/>
    </location>
</feature>
<dbReference type="CDD" id="cd00067">
    <property type="entry name" value="GAL4"/>
    <property type="match status" value="1"/>
</dbReference>
<dbReference type="SUPFAM" id="SSF57701">
    <property type="entry name" value="Zn2/Cys6 DNA-binding domain"/>
    <property type="match status" value="1"/>
</dbReference>
<feature type="compositionally biased region" description="Basic residues" evidence="2">
    <location>
        <begin position="96"/>
        <end position="106"/>
    </location>
</feature>
<sequence>MPNLDDSSPSVESPPPAPVSNDNATTTGAALPKRRGAPNRTIDGGLPACVKCHGFKMRCIRQPNQTDCNRCINAKTKCVPREPGSVGRPRLPRPPGWKRSHYKKGRRLGDQPIPSASATADPETPSPSAEVSPPESTSPAKHSAPARYGGPLIGLAGYNALLPNFDDLPSGARTTAAGTPGNLYTTSTFRAPEQPQPQPQPQLQLHPLLPPIQSSQPQPPPKPVASVPQDEDAVEQLTRLQLEIYQHHNAAKKNEPAARRKQPASTTTTSTEPVSINTEWIKPLFQSASLFLTILSHRPFLTDTATFLMIISIYTRLLQTFDILAGLIQAYILHPHNDTNQDHRDFQRGLRKSVQITIGGVEVPISFEETSLQAELVAQQGVLSLINKIGGLLGGLLVGDQGQEDDQGVVEKGALEGVRRLERGVRGRFTQMVV</sequence>
<feature type="compositionally biased region" description="Low complexity" evidence="2">
    <location>
        <begin position="201"/>
        <end position="216"/>
    </location>
</feature>